<evidence type="ECO:0000259" key="4">
    <source>
        <dbReference type="Pfam" id="PF14257"/>
    </source>
</evidence>
<dbReference type="RefSeq" id="WP_386758814.1">
    <property type="nucleotide sequence ID" value="NZ_JBHRXK010000003.1"/>
</dbReference>
<keyword evidence="2" id="KW-1133">Transmembrane helix</keyword>
<proteinExistence type="predicted"/>
<feature type="signal peptide" evidence="3">
    <location>
        <begin position="1"/>
        <end position="21"/>
    </location>
</feature>
<evidence type="ECO:0000256" key="3">
    <source>
        <dbReference type="SAM" id="SignalP"/>
    </source>
</evidence>
<dbReference type="InterPro" id="IPR025645">
    <property type="entry name" value="DUF4349"/>
</dbReference>
<dbReference type="EMBL" id="JBHRXK010000003">
    <property type="protein sequence ID" value="MFC3551060.1"/>
    <property type="molecule type" value="Genomic_DNA"/>
</dbReference>
<accession>A0ABV7RSW9</accession>
<evidence type="ECO:0000313" key="5">
    <source>
        <dbReference type="EMBL" id="MFC3551060.1"/>
    </source>
</evidence>
<evidence type="ECO:0000256" key="2">
    <source>
        <dbReference type="SAM" id="Phobius"/>
    </source>
</evidence>
<sequence length="264" mass="28238">MRNPTVAVMALVVVAALTACGGGSPQQAMESAGSGAAAPVAHRPGAMLAYEHHAQVALPAERIVQRLQQVQAACNDNRFGACTVLDVSQQGGDHPSASLSVRVVPAGVDPLIALAGKDGEIGSRRTHAEDLAVVVRDNNLAQQRLQNERTQLLAFQQRRDLAVADMIALSQQLAQVEAQLQAAEQEGAQHRLRIDTQKLTIRFEPPRGQSGRSEIGQAVRDFGRTLSAGTAWTIRAAAFLIPVAAVLLIVVLVIRRLRRRRGGR</sequence>
<dbReference type="Proteomes" id="UP001595740">
    <property type="component" value="Unassembled WGS sequence"/>
</dbReference>
<name>A0ABV7RSW9_9GAMM</name>
<reference evidence="6" key="1">
    <citation type="journal article" date="2019" name="Int. J. Syst. Evol. Microbiol.">
        <title>The Global Catalogue of Microorganisms (GCM) 10K type strain sequencing project: providing services to taxonomists for standard genome sequencing and annotation.</title>
        <authorList>
            <consortium name="The Broad Institute Genomics Platform"/>
            <consortium name="The Broad Institute Genome Sequencing Center for Infectious Disease"/>
            <person name="Wu L."/>
            <person name="Ma J."/>
        </authorList>
    </citation>
    <scope>NUCLEOTIDE SEQUENCE [LARGE SCALE GENOMIC DNA]</scope>
    <source>
        <strain evidence="6">KCTC 42875</strain>
    </source>
</reference>
<organism evidence="5 6">
    <name type="scientific">Lysobacter cavernae</name>
    <dbReference type="NCBI Taxonomy" id="1685901"/>
    <lineage>
        <taxon>Bacteria</taxon>
        <taxon>Pseudomonadati</taxon>
        <taxon>Pseudomonadota</taxon>
        <taxon>Gammaproteobacteria</taxon>
        <taxon>Lysobacterales</taxon>
        <taxon>Lysobacteraceae</taxon>
        <taxon>Lysobacter</taxon>
    </lineage>
</organism>
<protein>
    <submittedName>
        <fullName evidence="5">DUF4349 domain-containing protein</fullName>
    </submittedName>
</protein>
<feature type="domain" description="DUF4349" evidence="4">
    <location>
        <begin position="54"/>
        <end position="255"/>
    </location>
</feature>
<keyword evidence="3" id="KW-0732">Signal</keyword>
<dbReference type="PROSITE" id="PS51257">
    <property type="entry name" value="PROKAR_LIPOPROTEIN"/>
    <property type="match status" value="1"/>
</dbReference>
<keyword evidence="2" id="KW-0472">Membrane</keyword>
<feature type="chain" id="PRO_5046005705" evidence="3">
    <location>
        <begin position="22"/>
        <end position="264"/>
    </location>
</feature>
<evidence type="ECO:0000313" key="6">
    <source>
        <dbReference type="Proteomes" id="UP001595740"/>
    </source>
</evidence>
<comment type="caution">
    <text evidence="5">The sequence shown here is derived from an EMBL/GenBank/DDBJ whole genome shotgun (WGS) entry which is preliminary data.</text>
</comment>
<keyword evidence="6" id="KW-1185">Reference proteome</keyword>
<keyword evidence="1" id="KW-0175">Coiled coil</keyword>
<dbReference type="Pfam" id="PF14257">
    <property type="entry name" value="DUF4349"/>
    <property type="match status" value="1"/>
</dbReference>
<keyword evidence="2" id="KW-0812">Transmembrane</keyword>
<feature type="transmembrane region" description="Helical" evidence="2">
    <location>
        <begin position="232"/>
        <end position="254"/>
    </location>
</feature>
<gene>
    <name evidence="5" type="ORF">ACFOLC_08510</name>
</gene>
<evidence type="ECO:0000256" key="1">
    <source>
        <dbReference type="SAM" id="Coils"/>
    </source>
</evidence>
<feature type="coiled-coil region" evidence="1">
    <location>
        <begin position="138"/>
        <end position="193"/>
    </location>
</feature>